<name>A0A6N2K0T0_SALVM</name>
<gene>
    <name evidence="1" type="ORF">SVIM_LOCUS10687</name>
</gene>
<dbReference type="AlphaFoldDB" id="A0A6N2K0T0"/>
<dbReference type="EMBL" id="CAADRP010000002">
    <property type="protein sequence ID" value="VFU21076.1"/>
    <property type="molecule type" value="Genomic_DNA"/>
</dbReference>
<proteinExistence type="predicted"/>
<organism evidence="1">
    <name type="scientific">Salix viminalis</name>
    <name type="common">Common osier</name>
    <name type="synonym">Basket willow</name>
    <dbReference type="NCBI Taxonomy" id="40686"/>
    <lineage>
        <taxon>Eukaryota</taxon>
        <taxon>Viridiplantae</taxon>
        <taxon>Streptophyta</taxon>
        <taxon>Embryophyta</taxon>
        <taxon>Tracheophyta</taxon>
        <taxon>Spermatophyta</taxon>
        <taxon>Magnoliopsida</taxon>
        <taxon>eudicotyledons</taxon>
        <taxon>Gunneridae</taxon>
        <taxon>Pentapetalae</taxon>
        <taxon>rosids</taxon>
        <taxon>fabids</taxon>
        <taxon>Malpighiales</taxon>
        <taxon>Salicaceae</taxon>
        <taxon>Saliceae</taxon>
        <taxon>Salix</taxon>
    </lineage>
</organism>
<evidence type="ECO:0000313" key="1">
    <source>
        <dbReference type="EMBL" id="VFU21076.1"/>
    </source>
</evidence>
<reference evidence="1" key="1">
    <citation type="submission" date="2019-03" db="EMBL/GenBank/DDBJ databases">
        <authorList>
            <person name="Mank J."/>
            <person name="Almeida P."/>
        </authorList>
    </citation>
    <scope>NUCLEOTIDE SEQUENCE</scope>
    <source>
        <strain evidence="1">78183</strain>
    </source>
</reference>
<sequence length="94" mass="11377">MFENTIKKYVFKKLNKTTKFHSSKHPFKLVYFQLLESIITLYSLHLGRCSLLAAQERIKHRLKPEKALESLRLWWSFDALLRIKMHFGQQKVLW</sequence>
<protein>
    <submittedName>
        <fullName evidence="1">Uncharacterized protein</fullName>
    </submittedName>
</protein>
<accession>A0A6N2K0T0</accession>